<evidence type="ECO:0000313" key="2">
    <source>
        <dbReference type="Proteomes" id="UP000306037"/>
    </source>
</evidence>
<proteinExistence type="predicted"/>
<dbReference type="Proteomes" id="UP000306037">
    <property type="component" value="Unassembled WGS sequence"/>
</dbReference>
<name>A0A4U2MLW1_9BACI</name>
<accession>A0A4U2MLW1</accession>
<comment type="caution">
    <text evidence="1">The sequence shown here is derived from an EMBL/GenBank/DDBJ whole genome shotgun (WGS) entry which is preliminary data.</text>
</comment>
<reference evidence="1 2" key="1">
    <citation type="journal article" date="2019" name="Environ. Microbiol.">
        <title>An active ?-lactamase is a part of an orchestrated cell wall stress resistance network of Bacillus subtilis and related rhizosphere species.</title>
        <authorList>
            <person name="Bucher T."/>
            <person name="Keren-Paz A."/>
            <person name="Hausser J."/>
            <person name="Olender T."/>
            <person name="Cytryn E."/>
            <person name="Kolodkin-Gal I."/>
        </authorList>
    </citation>
    <scope>NUCLEOTIDE SEQUENCE [LARGE SCALE GENOMIC DNA]</scope>
    <source>
        <strain evidence="1 2">I71</strain>
    </source>
</reference>
<gene>
    <name evidence="1" type="ORF">FC694_22540</name>
</gene>
<dbReference type="RefSeq" id="WP_137053148.1">
    <property type="nucleotide sequence ID" value="NZ_SZOM01000206.1"/>
</dbReference>
<organism evidence="1 2">
    <name type="scientific">Bacillus wiedmannii</name>
    <dbReference type="NCBI Taxonomy" id="1890302"/>
    <lineage>
        <taxon>Bacteria</taxon>
        <taxon>Bacillati</taxon>
        <taxon>Bacillota</taxon>
        <taxon>Bacilli</taxon>
        <taxon>Bacillales</taxon>
        <taxon>Bacillaceae</taxon>
        <taxon>Bacillus</taxon>
        <taxon>Bacillus cereus group</taxon>
    </lineage>
</organism>
<dbReference type="AlphaFoldDB" id="A0A4U2MLW1"/>
<dbReference type="EMBL" id="SZOM01000206">
    <property type="protein sequence ID" value="TKH12195.1"/>
    <property type="molecule type" value="Genomic_DNA"/>
</dbReference>
<protein>
    <submittedName>
        <fullName evidence="1">Uncharacterized protein</fullName>
    </submittedName>
</protein>
<sequence>MIAEYSLIPPTFKERDPRTLVYHFPSMPSIKVAKMYQEYTFYKQLQVAEEMAQNMGYILIPYKCIHQKRRERFSCNRKIKIGRNSYFMIALNEMTRIEKQKFKEYIQELHDYS</sequence>
<evidence type="ECO:0000313" key="1">
    <source>
        <dbReference type="EMBL" id="TKH12195.1"/>
    </source>
</evidence>